<accession>A0A840S429</accession>
<keyword evidence="2" id="KW-0328">Glycosyltransferase</keyword>
<name>A0A840S429_9BURK</name>
<dbReference type="EMBL" id="JACHHO010000002">
    <property type="protein sequence ID" value="MBB5204473.1"/>
    <property type="molecule type" value="Genomic_DNA"/>
</dbReference>
<dbReference type="Proteomes" id="UP000554837">
    <property type="component" value="Unassembled WGS sequence"/>
</dbReference>
<organism evidence="4 5">
    <name type="scientific">Inhella inkyongensis</name>
    <dbReference type="NCBI Taxonomy" id="392593"/>
    <lineage>
        <taxon>Bacteria</taxon>
        <taxon>Pseudomonadati</taxon>
        <taxon>Pseudomonadota</taxon>
        <taxon>Betaproteobacteria</taxon>
        <taxon>Burkholderiales</taxon>
        <taxon>Sphaerotilaceae</taxon>
        <taxon>Inhella</taxon>
    </lineage>
</organism>
<evidence type="ECO:0000313" key="4">
    <source>
        <dbReference type="EMBL" id="MBB5204473.1"/>
    </source>
</evidence>
<gene>
    <name evidence="4" type="ORF">HNQ51_001787</name>
</gene>
<keyword evidence="5" id="KW-1185">Reference proteome</keyword>
<comment type="caution">
    <text evidence="4">The sequence shown here is derived from an EMBL/GenBank/DDBJ whole genome shotgun (WGS) entry which is preliminary data.</text>
</comment>
<evidence type="ECO:0000256" key="1">
    <source>
        <dbReference type="ARBA" id="ARBA00009481"/>
    </source>
</evidence>
<dbReference type="AlphaFoldDB" id="A0A840S429"/>
<evidence type="ECO:0000256" key="3">
    <source>
        <dbReference type="ARBA" id="ARBA00022679"/>
    </source>
</evidence>
<dbReference type="RefSeq" id="WP_175423549.1">
    <property type="nucleotide sequence ID" value="NZ_CP040709.1"/>
</dbReference>
<keyword evidence="3 4" id="KW-0808">Transferase</keyword>
<reference evidence="4 5" key="1">
    <citation type="submission" date="2020-08" db="EMBL/GenBank/DDBJ databases">
        <title>Genomic Encyclopedia of Type Strains, Phase IV (KMG-IV): sequencing the most valuable type-strain genomes for metagenomic binning, comparative biology and taxonomic classification.</title>
        <authorList>
            <person name="Goeker M."/>
        </authorList>
    </citation>
    <scope>NUCLEOTIDE SEQUENCE [LARGE SCALE GENOMIC DNA]</scope>
    <source>
        <strain evidence="4 5">DSM 23958</strain>
    </source>
</reference>
<evidence type="ECO:0000256" key="2">
    <source>
        <dbReference type="ARBA" id="ARBA00022676"/>
    </source>
</evidence>
<comment type="similarity">
    <text evidence="1">Belongs to the glycosyltransferase group 1 family. Glycosyltransferase 4 subfamily.</text>
</comment>
<dbReference type="Pfam" id="PF13692">
    <property type="entry name" value="Glyco_trans_1_4"/>
    <property type="match status" value="1"/>
</dbReference>
<evidence type="ECO:0000313" key="5">
    <source>
        <dbReference type="Proteomes" id="UP000554837"/>
    </source>
</evidence>
<dbReference type="PANTHER" id="PTHR12526:SF640">
    <property type="entry name" value="COLANIC ACID BIOSYNTHESIS GLYCOSYLTRANSFERASE WCAL-RELATED"/>
    <property type="match status" value="1"/>
</dbReference>
<dbReference type="Gene3D" id="3.40.50.2000">
    <property type="entry name" value="Glycogen Phosphorylase B"/>
    <property type="match status" value="1"/>
</dbReference>
<dbReference type="PANTHER" id="PTHR12526">
    <property type="entry name" value="GLYCOSYLTRANSFERASE"/>
    <property type="match status" value="1"/>
</dbReference>
<sequence length="335" mass="36698">MTQGLLTPSTRFRWSQHLPQLRASGLRVEELHAGFGAYPPSAKWQRPFWGAAAIAESTWRALEVNRRADLCFLQRNLLSTLHTSERLLRRPFLFDVDDAIFLGPRGGSALAVARRASLIICGNRFLADHFANCGPVALLPTAVDTDHFHPRRHASSGRPTIGWSGSSSGFGYLYDIEPALGAVLQRLPEARLLIVSDQPPSFRSLPAAQVEFRAWTAASEAKVLHEFSVGIMPLEDSAWARGKCSFKMLTYMASGLPCVVAPVGMNAEVLALGELGLAARSLDDWTDALLTLLCNETLAARLGTEGRAVAESKFSRDRVGQQLIELIHRVLNKAC</sequence>
<dbReference type="CDD" id="cd03801">
    <property type="entry name" value="GT4_PimA-like"/>
    <property type="match status" value="1"/>
</dbReference>
<dbReference type="GO" id="GO:0016757">
    <property type="term" value="F:glycosyltransferase activity"/>
    <property type="evidence" value="ECO:0007669"/>
    <property type="project" value="UniProtKB-KW"/>
</dbReference>
<dbReference type="SUPFAM" id="SSF53756">
    <property type="entry name" value="UDP-Glycosyltransferase/glycogen phosphorylase"/>
    <property type="match status" value="1"/>
</dbReference>
<protein>
    <submittedName>
        <fullName evidence="4">Glycosyltransferase involved in cell wall biosynthesis</fullName>
    </submittedName>
</protein>
<proteinExistence type="inferred from homology"/>